<feature type="non-terminal residue" evidence="2">
    <location>
        <position position="1"/>
    </location>
</feature>
<feature type="compositionally biased region" description="Basic and acidic residues" evidence="1">
    <location>
        <begin position="87"/>
        <end position="101"/>
    </location>
</feature>
<dbReference type="AlphaFoldDB" id="A0AAD7ZBA4"/>
<gene>
    <name evidence="2" type="ORF">L9F63_006405</name>
</gene>
<reference evidence="2" key="1">
    <citation type="journal article" date="2023" name="IScience">
        <title>Live-bearing cockroach genome reveals convergent evolutionary mechanisms linked to viviparity in insects and beyond.</title>
        <authorList>
            <person name="Fouks B."/>
            <person name="Harrison M.C."/>
            <person name="Mikhailova A.A."/>
            <person name="Marchal E."/>
            <person name="English S."/>
            <person name="Carruthers M."/>
            <person name="Jennings E.C."/>
            <person name="Chiamaka E.L."/>
            <person name="Frigard R.A."/>
            <person name="Pippel M."/>
            <person name="Attardo G.M."/>
            <person name="Benoit J.B."/>
            <person name="Bornberg-Bauer E."/>
            <person name="Tobe S.S."/>
        </authorList>
    </citation>
    <scope>NUCLEOTIDE SEQUENCE</scope>
    <source>
        <strain evidence="2">Stay&amp;Tobe</strain>
    </source>
</reference>
<dbReference type="EMBL" id="JASPKZ010009380">
    <property type="protein sequence ID" value="KAJ9577022.1"/>
    <property type="molecule type" value="Genomic_DNA"/>
</dbReference>
<dbReference type="Proteomes" id="UP001233999">
    <property type="component" value="Unassembled WGS sequence"/>
</dbReference>
<feature type="region of interest" description="Disordered" evidence="1">
    <location>
        <begin position="73"/>
        <end position="124"/>
    </location>
</feature>
<name>A0AAD7ZBA4_DIPPU</name>
<evidence type="ECO:0000313" key="3">
    <source>
        <dbReference type="Proteomes" id="UP001233999"/>
    </source>
</evidence>
<comment type="caution">
    <text evidence="2">The sequence shown here is derived from an EMBL/GenBank/DDBJ whole genome shotgun (WGS) entry which is preliminary data.</text>
</comment>
<reference evidence="2" key="2">
    <citation type="submission" date="2023-05" db="EMBL/GenBank/DDBJ databases">
        <authorList>
            <person name="Fouks B."/>
        </authorList>
    </citation>
    <scope>NUCLEOTIDE SEQUENCE</scope>
    <source>
        <strain evidence="2">Stay&amp;Tobe</strain>
        <tissue evidence="2">Testes</tissue>
    </source>
</reference>
<accession>A0AAD7ZBA4</accession>
<protein>
    <submittedName>
        <fullName evidence="2">Uncharacterized protein</fullName>
    </submittedName>
</protein>
<proteinExistence type="predicted"/>
<evidence type="ECO:0000256" key="1">
    <source>
        <dbReference type="SAM" id="MobiDB-lite"/>
    </source>
</evidence>
<feature type="non-terminal residue" evidence="2">
    <location>
        <position position="124"/>
    </location>
</feature>
<organism evidence="2 3">
    <name type="scientific">Diploptera punctata</name>
    <name type="common">Pacific beetle cockroach</name>
    <dbReference type="NCBI Taxonomy" id="6984"/>
    <lineage>
        <taxon>Eukaryota</taxon>
        <taxon>Metazoa</taxon>
        <taxon>Ecdysozoa</taxon>
        <taxon>Arthropoda</taxon>
        <taxon>Hexapoda</taxon>
        <taxon>Insecta</taxon>
        <taxon>Pterygota</taxon>
        <taxon>Neoptera</taxon>
        <taxon>Polyneoptera</taxon>
        <taxon>Dictyoptera</taxon>
        <taxon>Blattodea</taxon>
        <taxon>Blaberoidea</taxon>
        <taxon>Blaberidae</taxon>
        <taxon>Diplopterinae</taxon>
        <taxon>Diploptera</taxon>
    </lineage>
</organism>
<keyword evidence="3" id="KW-1185">Reference proteome</keyword>
<sequence length="124" mass="14079">ENDIPSHCREILEKWKKVSNSNDEVKENNVGSGEDMDVKLVKLLESQPRPTAVQRTCTDITEEERRIREAIIAQYSQMSDQEDDGDPDRPSEGKENGDVRKTKTAATRKKGETQDPEGWIMCST</sequence>
<evidence type="ECO:0000313" key="2">
    <source>
        <dbReference type="EMBL" id="KAJ9577022.1"/>
    </source>
</evidence>